<proteinExistence type="predicted"/>
<feature type="chain" id="PRO_5046678008" evidence="1">
    <location>
        <begin position="26"/>
        <end position="341"/>
    </location>
</feature>
<gene>
    <name evidence="2" type="ORF">ACK2TP_12960</name>
</gene>
<keyword evidence="1" id="KW-0732">Signal</keyword>
<dbReference type="InterPro" id="IPR011048">
    <property type="entry name" value="Haem_d1_sf"/>
</dbReference>
<dbReference type="Proteomes" id="UP001634747">
    <property type="component" value="Unassembled WGS sequence"/>
</dbReference>
<dbReference type="EMBL" id="JBJYXY010000001">
    <property type="protein sequence ID" value="MFN2976677.1"/>
    <property type="molecule type" value="Genomic_DNA"/>
</dbReference>
<dbReference type="PANTHER" id="PTHR47197:SF3">
    <property type="entry name" value="DIHYDRO-HEME D1 DEHYDROGENASE"/>
    <property type="match status" value="1"/>
</dbReference>
<dbReference type="Pfam" id="PF02239">
    <property type="entry name" value="Cytochrom_D1"/>
    <property type="match status" value="1"/>
</dbReference>
<reference evidence="2 3" key="1">
    <citation type="submission" date="2024-12" db="EMBL/GenBank/DDBJ databases">
        <authorList>
            <person name="Lee Y."/>
        </authorList>
    </citation>
    <scope>NUCLEOTIDE SEQUENCE [LARGE SCALE GENOMIC DNA]</scope>
    <source>
        <strain evidence="2 3">03SUJ4</strain>
    </source>
</reference>
<feature type="signal peptide" evidence="1">
    <location>
        <begin position="1"/>
        <end position="25"/>
    </location>
</feature>
<sequence length="341" mass="36376">MRPSAHFAAIAALTCASFVPSSMQAQSRLVVVSQKDHTAHIFDPATNQQIASVVEDGVTGHEAVISPDGKTLYVPIYGDSGVGKPGTNGDHIDVIDLASAKQTGRIDFTHGVRPHMIVWNTHTNQLLVTTELDKTVSIIDPHTLKIVGTIPTGQEQSHTFALSPDGKRGYTANVGPGTVSVLDIRNRKLLATIPISTDTQRISVSRDGRYAFTSDQTKPELVVIDTAAMKVARRIPIAAPGYGTAATFDGKYLLVAMRTVDKMAVIDLSTMQVARTIDVPKEVYEIVLDPRGGRAWASSAASGQIVAINLNTFAVSAHMPAGDYPDGLAFYAPGKTPQVSH</sequence>
<keyword evidence="3" id="KW-1185">Reference proteome</keyword>
<comment type="caution">
    <text evidence="2">The sequence shown here is derived from an EMBL/GenBank/DDBJ whole genome shotgun (WGS) entry which is preliminary data.</text>
</comment>
<evidence type="ECO:0000313" key="2">
    <source>
        <dbReference type="EMBL" id="MFN2976677.1"/>
    </source>
</evidence>
<evidence type="ECO:0000313" key="3">
    <source>
        <dbReference type="Proteomes" id="UP001634747"/>
    </source>
</evidence>
<protein>
    <submittedName>
        <fullName evidence="2">Cytochrome D1 domain-containing protein</fullName>
    </submittedName>
</protein>
<dbReference type="RefSeq" id="WP_263411857.1">
    <property type="nucleotide sequence ID" value="NZ_BAABBH010000001.1"/>
</dbReference>
<organism evidence="2 3">
    <name type="scientific">Terriglobus aquaticus</name>
    <dbReference type="NCBI Taxonomy" id="940139"/>
    <lineage>
        <taxon>Bacteria</taxon>
        <taxon>Pseudomonadati</taxon>
        <taxon>Acidobacteriota</taxon>
        <taxon>Terriglobia</taxon>
        <taxon>Terriglobales</taxon>
        <taxon>Acidobacteriaceae</taxon>
        <taxon>Terriglobus</taxon>
    </lineage>
</organism>
<dbReference type="PANTHER" id="PTHR47197">
    <property type="entry name" value="PROTEIN NIRF"/>
    <property type="match status" value="1"/>
</dbReference>
<name>A0ABW9KLK8_9BACT</name>
<dbReference type="Gene3D" id="2.130.10.10">
    <property type="entry name" value="YVTN repeat-like/Quinoprotein amine dehydrogenase"/>
    <property type="match status" value="3"/>
</dbReference>
<dbReference type="InterPro" id="IPR015943">
    <property type="entry name" value="WD40/YVTN_repeat-like_dom_sf"/>
</dbReference>
<dbReference type="SUPFAM" id="SSF51004">
    <property type="entry name" value="C-terminal (heme d1) domain of cytochrome cd1-nitrite reductase"/>
    <property type="match status" value="1"/>
</dbReference>
<evidence type="ECO:0000256" key="1">
    <source>
        <dbReference type="SAM" id="SignalP"/>
    </source>
</evidence>
<accession>A0ABW9KLK8</accession>
<dbReference type="InterPro" id="IPR051200">
    <property type="entry name" value="Host-pathogen_enzymatic-act"/>
</dbReference>